<reference evidence="3 4" key="1">
    <citation type="submission" date="2018-05" db="EMBL/GenBank/DDBJ databases">
        <title>Integrated omic analyses show evidence that a Ca. Accumulibacter phosphatis strain performs denitrification under micro-aerobic conditions.</title>
        <authorList>
            <person name="Camejo P.Y."/>
            <person name="Katherine M.D."/>
            <person name="Daniel N.R."/>
        </authorList>
    </citation>
    <scope>NUCLEOTIDE SEQUENCE [LARGE SCALE GENOMIC DNA]</scope>
    <source>
        <strain evidence="3">UW-LDO-IC</strain>
    </source>
</reference>
<accession>A0A369XRX2</accession>
<protein>
    <submittedName>
        <fullName evidence="3">N-acetyl sugar amidotransferase</fullName>
    </submittedName>
</protein>
<keyword evidence="3" id="KW-0808">Transferase</keyword>
<evidence type="ECO:0000313" key="4">
    <source>
        <dbReference type="Proteomes" id="UP000253831"/>
    </source>
</evidence>
<dbReference type="GO" id="GO:0016874">
    <property type="term" value="F:ligase activity"/>
    <property type="evidence" value="ECO:0007669"/>
    <property type="project" value="UniProtKB-KW"/>
</dbReference>
<dbReference type="NCBIfam" id="TIGR03573">
    <property type="entry name" value="WbuX"/>
    <property type="match status" value="1"/>
</dbReference>
<dbReference type="GO" id="GO:0006163">
    <property type="term" value="P:purine nucleotide metabolic process"/>
    <property type="evidence" value="ECO:0007669"/>
    <property type="project" value="UniProtKB-ARBA"/>
</dbReference>
<gene>
    <name evidence="3" type="ORF">DVS81_07595</name>
</gene>
<dbReference type="InterPro" id="IPR014729">
    <property type="entry name" value="Rossmann-like_a/b/a_fold"/>
</dbReference>
<dbReference type="AlphaFoldDB" id="A0A369XRX2"/>
<dbReference type="InterPro" id="IPR020022">
    <property type="entry name" value="N-acetyl_sugar_amidoTrfase"/>
</dbReference>
<name>A0A369XRX2_9PROT</name>
<comment type="caution">
    <text evidence="3">The sequence shown here is derived from an EMBL/GenBank/DDBJ whole genome shotgun (WGS) entry which is preliminary data.</text>
</comment>
<feature type="domain" description="NAD/GMP synthase" evidence="2">
    <location>
        <begin position="69"/>
        <end position="181"/>
    </location>
</feature>
<proteinExistence type="predicted"/>
<dbReference type="Pfam" id="PF02540">
    <property type="entry name" value="NAD_synthase"/>
    <property type="match status" value="1"/>
</dbReference>
<dbReference type="Proteomes" id="UP000253831">
    <property type="component" value="Unassembled WGS sequence"/>
</dbReference>
<keyword evidence="1" id="KW-0436">Ligase</keyword>
<evidence type="ECO:0000256" key="1">
    <source>
        <dbReference type="ARBA" id="ARBA00022598"/>
    </source>
</evidence>
<dbReference type="GO" id="GO:0016740">
    <property type="term" value="F:transferase activity"/>
    <property type="evidence" value="ECO:0007669"/>
    <property type="project" value="UniProtKB-KW"/>
</dbReference>
<dbReference type="SUPFAM" id="SSF52402">
    <property type="entry name" value="Adenine nucleotide alpha hydrolases-like"/>
    <property type="match status" value="1"/>
</dbReference>
<organism evidence="3 4">
    <name type="scientific">Candidatus Accumulibacter meliphilus</name>
    <dbReference type="NCBI Taxonomy" id="2211374"/>
    <lineage>
        <taxon>Bacteria</taxon>
        <taxon>Pseudomonadati</taxon>
        <taxon>Pseudomonadota</taxon>
        <taxon>Betaproteobacteria</taxon>
        <taxon>Candidatus Accumulibacter</taxon>
    </lineage>
</organism>
<dbReference type="Gene3D" id="3.40.50.620">
    <property type="entry name" value="HUPs"/>
    <property type="match status" value="1"/>
</dbReference>
<dbReference type="EMBL" id="QPGA01000010">
    <property type="protein sequence ID" value="RDE51169.1"/>
    <property type="molecule type" value="Genomic_DNA"/>
</dbReference>
<evidence type="ECO:0000313" key="3">
    <source>
        <dbReference type="EMBL" id="RDE51169.1"/>
    </source>
</evidence>
<sequence>MTSQQMRICTRCVMDESASNIAFDKDGVCNFCTNFSVKLPEFGALNGDPSALPRLVASIKKTGRGKQYDCVVGLSGGVDSSYVLHLVVGAGLRPLAVHLDNGWNSELAVANIHSLVNALNVDLYTHVIDWDENRDLQLSMFKSGVIDIELLMDNAMLALNYKIARHYRLRHVVAGTNCATEGLRMPIGWNHFKLDAMNIRAIHKQFGHIPIKTHPLISTFDHLRFKYLNKIEWVSWLDYVDYNKETATNLLKSRYGYKPYPYKHYESVFTRFYQGFILPQKFRVDKRKVHLSTLIISGQMMREDALANLRQPPYDPLQLQRDQLFVLKKLGVNEVWLSEYMNSPIREHSAYATEQPRWERWLAIWARLKAMRAHFV</sequence>
<dbReference type="InterPro" id="IPR022310">
    <property type="entry name" value="NAD/GMP_synthase"/>
</dbReference>
<evidence type="ECO:0000259" key="2">
    <source>
        <dbReference type="Pfam" id="PF02540"/>
    </source>
</evidence>